<dbReference type="EMBL" id="QRXG01000029">
    <property type="protein sequence ID" value="RGT79282.1"/>
    <property type="molecule type" value="Genomic_DNA"/>
</dbReference>
<gene>
    <name evidence="2" type="ORF">DWX06_13360</name>
</gene>
<name>A0A412Q145_9FIRM</name>
<dbReference type="SUPFAM" id="SSF47336">
    <property type="entry name" value="ACP-like"/>
    <property type="match status" value="1"/>
</dbReference>
<organism evidence="2 3">
    <name type="scientific">Agathobacter rectalis</name>
    <dbReference type="NCBI Taxonomy" id="39491"/>
    <lineage>
        <taxon>Bacteria</taxon>
        <taxon>Bacillati</taxon>
        <taxon>Bacillota</taxon>
        <taxon>Clostridia</taxon>
        <taxon>Lachnospirales</taxon>
        <taxon>Lachnospiraceae</taxon>
        <taxon>Agathobacter</taxon>
    </lineage>
</organism>
<accession>A0A412Q145</accession>
<feature type="domain" description="Carrier" evidence="1">
    <location>
        <begin position="2"/>
        <end position="81"/>
    </location>
</feature>
<comment type="caution">
    <text evidence="2">The sequence shown here is derived from an EMBL/GenBank/DDBJ whole genome shotgun (WGS) entry which is preliminary data.</text>
</comment>
<evidence type="ECO:0000313" key="2">
    <source>
        <dbReference type="EMBL" id="RGT79282.1"/>
    </source>
</evidence>
<dbReference type="PROSITE" id="PS50075">
    <property type="entry name" value="CARRIER"/>
    <property type="match status" value="1"/>
</dbReference>
<sequence length="83" mass="9743">MEKFNERIENIIRENMIDSTIEILDTSKFVCDLGYDSIHFMGLFYSLEEEFDIEIINSDKNYMFFSVISVGDLKEIMNALCPN</sequence>
<proteinExistence type="predicted"/>
<evidence type="ECO:0000313" key="3">
    <source>
        <dbReference type="Proteomes" id="UP000284296"/>
    </source>
</evidence>
<dbReference type="Gene3D" id="1.10.1200.10">
    <property type="entry name" value="ACP-like"/>
    <property type="match status" value="1"/>
</dbReference>
<evidence type="ECO:0000259" key="1">
    <source>
        <dbReference type="PROSITE" id="PS50075"/>
    </source>
</evidence>
<dbReference type="AlphaFoldDB" id="A0A412Q145"/>
<reference evidence="2 3" key="1">
    <citation type="submission" date="2018-08" db="EMBL/GenBank/DDBJ databases">
        <title>A genome reference for cultivated species of the human gut microbiota.</title>
        <authorList>
            <person name="Zou Y."/>
            <person name="Xue W."/>
            <person name="Luo G."/>
        </authorList>
    </citation>
    <scope>NUCLEOTIDE SEQUENCE [LARGE SCALE GENOMIC DNA]</scope>
    <source>
        <strain evidence="2 3">AF18-16LB</strain>
    </source>
</reference>
<protein>
    <submittedName>
        <fullName evidence="2">Acyl carrier protein</fullName>
    </submittedName>
</protein>
<dbReference type="InterPro" id="IPR009081">
    <property type="entry name" value="PP-bd_ACP"/>
</dbReference>
<dbReference type="InterPro" id="IPR036736">
    <property type="entry name" value="ACP-like_sf"/>
</dbReference>
<dbReference type="Proteomes" id="UP000284296">
    <property type="component" value="Unassembled WGS sequence"/>
</dbReference>
<dbReference type="RefSeq" id="WP_118004717.1">
    <property type="nucleotide sequence ID" value="NZ_QRXF01000029.1"/>
</dbReference>